<organism evidence="1 2">
    <name type="scientific">Prauserella cavernicola</name>
    <dbReference type="NCBI Taxonomy" id="2800127"/>
    <lineage>
        <taxon>Bacteria</taxon>
        <taxon>Bacillati</taxon>
        <taxon>Actinomycetota</taxon>
        <taxon>Actinomycetes</taxon>
        <taxon>Pseudonocardiales</taxon>
        <taxon>Pseudonocardiaceae</taxon>
        <taxon>Prauserella</taxon>
    </lineage>
</organism>
<dbReference type="AlphaFoldDB" id="A0A934QQI6"/>
<dbReference type="Proteomes" id="UP000635245">
    <property type="component" value="Unassembled WGS sequence"/>
</dbReference>
<reference evidence="1" key="1">
    <citation type="submission" date="2020-12" db="EMBL/GenBank/DDBJ databases">
        <title>Prauserella sp. ASG 168, a novel actinomycete isolated from cave rock.</title>
        <authorList>
            <person name="Suriyachadkun C."/>
        </authorList>
    </citation>
    <scope>NUCLEOTIDE SEQUENCE</scope>
    <source>
        <strain evidence="1">ASG 168</strain>
    </source>
</reference>
<gene>
    <name evidence="1" type="ORF">JHE00_04805</name>
</gene>
<dbReference type="EMBL" id="JAENJH010000001">
    <property type="protein sequence ID" value="MBK1783638.1"/>
    <property type="molecule type" value="Genomic_DNA"/>
</dbReference>
<evidence type="ECO:0000313" key="2">
    <source>
        <dbReference type="Proteomes" id="UP000635245"/>
    </source>
</evidence>
<keyword evidence="2" id="KW-1185">Reference proteome</keyword>
<sequence length="60" mass="6288">MRIVAHDDALLALAVVRAAALAPGRSTAEIAESLVRSAATARTRVGRLLTTPVAACRHRL</sequence>
<name>A0A934QQI6_9PSEU</name>
<evidence type="ECO:0000313" key="1">
    <source>
        <dbReference type="EMBL" id="MBK1783638.1"/>
    </source>
</evidence>
<protein>
    <submittedName>
        <fullName evidence="1">Uncharacterized protein</fullName>
    </submittedName>
</protein>
<accession>A0A934QQI6</accession>
<dbReference type="RefSeq" id="WP_200315107.1">
    <property type="nucleotide sequence ID" value="NZ_JAENJH010000001.1"/>
</dbReference>
<comment type="caution">
    <text evidence="1">The sequence shown here is derived from an EMBL/GenBank/DDBJ whole genome shotgun (WGS) entry which is preliminary data.</text>
</comment>
<proteinExistence type="predicted"/>